<comment type="caution">
    <text evidence="4">The sequence shown here is derived from an EMBL/GenBank/DDBJ whole genome shotgun (WGS) entry which is preliminary data.</text>
</comment>
<protein>
    <submittedName>
        <fullName evidence="4">RNA-binding S4 domain-containing protein</fullName>
    </submittedName>
</protein>
<dbReference type="EMBL" id="QTJU01000001">
    <property type="protein sequence ID" value="RFM29642.1"/>
    <property type="molecule type" value="Genomic_DNA"/>
</dbReference>
<evidence type="ECO:0000256" key="2">
    <source>
        <dbReference type="SAM" id="MobiDB-lite"/>
    </source>
</evidence>
<dbReference type="AlphaFoldDB" id="A0A3E1NNY5"/>
<keyword evidence="1" id="KW-0694">RNA-binding</keyword>
<name>A0A3E1NNY5_9BACT</name>
<proteinExistence type="predicted"/>
<feature type="region of interest" description="Disordered" evidence="2">
    <location>
        <begin position="113"/>
        <end position="159"/>
    </location>
</feature>
<evidence type="ECO:0000313" key="5">
    <source>
        <dbReference type="Proteomes" id="UP000261284"/>
    </source>
</evidence>
<dbReference type="RefSeq" id="WP_116845398.1">
    <property type="nucleotide sequence ID" value="NZ_QTJU01000001.1"/>
</dbReference>
<dbReference type="OrthoDB" id="9797176at2"/>
<dbReference type="PROSITE" id="PS50889">
    <property type="entry name" value="S4"/>
    <property type="match status" value="1"/>
</dbReference>
<organism evidence="4 5">
    <name type="scientific">Deminuibacter soli</name>
    <dbReference type="NCBI Taxonomy" id="2291815"/>
    <lineage>
        <taxon>Bacteria</taxon>
        <taxon>Pseudomonadati</taxon>
        <taxon>Bacteroidota</taxon>
        <taxon>Chitinophagia</taxon>
        <taxon>Chitinophagales</taxon>
        <taxon>Chitinophagaceae</taxon>
        <taxon>Deminuibacter</taxon>
    </lineage>
</organism>
<dbReference type="InterPro" id="IPR036986">
    <property type="entry name" value="S4_RNA-bd_sf"/>
</dbReference>
<dbReference type="InterPro" id="IPR002942">
    <property type="entry name" value="S4_RNA-bd"/>
</dbReference>
<accession>A0A3E1NNY5</accession>
<dbReference type="GO" id="GO:0003723">
    <property type="term" value="F:RNA binding"/>
    <property type="evidence" value="ECO:0007669"/>
    <property type="project" value="UniProtKB-KW"/>
</dbReference>
<gene>
    <name evidence="4" type="ORF">DXN05_01265</name>
</gene>
<dbReference type="CDD" id="cd00165">
    <property type="entry name" value="S4"/>
    <property type="match status" value="1"/>
</dbReference>
<dbReference type="Gene3D" id="3.10.290.10">
    <property type="entry name" value="RNA-binding S4 domain"/>
    <property type="match status" value="1"/>
</dbReference>
<reference evidence="4 5" key="1">
    <citation type="submission" date="2018-08" db="EMBL/GenBank/DDBJ databases">
        <title>Chitinophagaceae sp. K23C18032701, a novel bacterium isolated from forest soil.</title>
        <authorList>
            <person name="Wang C."/>
        </authorList>
    </citation>
    <scope>NUCLEOTIDE SEQUENCE [LARGE SCALE GENOMIC DNA]</scope>
    <source>
        <strain evidence="4 5">K23C18032701</strain>
    </source>
</reference>
<keyword evidence="5" id="KW-1185">Reference proteome</keyword>
<feature type="domain" description="RNA-binding S4" evidence="3">
    <location>
        <begin position="8"/>
        <end position="69"/>
    </location>
</feature>
<dbReference type="Pfam" id="PF01479">
    <property type="entry name" value="S4"/>
    <property type="match status" value="1"/>
</dbReference>
<dbReference type="SMART" id="SM00363">
    <property type="entry name" value="S4"/>
    <property type="match status" value="1"/>
</dbReference>
<evidence type="ECO:0000259" key="3">
    <source>
        <dbReference type="SMART" id="SM00363"/>
    </source>
</evidence>
<feature type="compositionally biased region" description="Acidic residues" evidence="2">
    <location>
        <begin position="127"/>
        <end position="159"/>
    </location>
</feature>
<dbReference type="Proteomes" id="UP000261284">
    <property type="component" value="Unassembled WGS sequence"/>
</dbReference>
<evidence type="ECO:0000256" key="1">
    <source>
        <dbReference type="PROSITE-ProRule" id="PRU00182"/>
    </source>
</evidence>
<evidence type="ECO:0000313" key="4">
    <source>
        <dbReference type="EMBL" id="RFM29642.1"/>
    </source>
</evidence>
<sequence>MAEAKEKLRIDKYLWAIRLFKTRSQAADACDKGKVKLNGSAVKASRTVNVGDEYEVKNETRKWVIKVSGLLDHRVQYSEAINYYTDLTPAEELDRIKFQAASFHTGKRLSKIGRPTKRNRRDIEGFMGEEEGEAQTADIEAEDLEDDDIDQQHEEDEQE</sequence>
<dbReference type="SUPFAM" id="SSF55174">
    <property type="entry name" value="Alpha-L RNA-binding motif"/>
    <property type="match status" value="1"/>
</dbReference>